<dbReference type="InterPro" id="IPR003615">
    <property type="entry name" value="HNH_nuc"/>
</dbReference>
<name>A0A917LQL6_9FLAO</name>
<feature type="compositionally biased region" description="Polar residues" evidence="1">
    <location>
        <begin position="107"/>
        <end position="120"/>
    </location>
</feature>
<sequence length="189" mass="21382">MKIIKYILSVVSILIAITLLNAQSTYTIGSTEYIYDAYYSTTGMPKVVRSEANKNAFLKSQGYSSTPYGYEIDHIIPLSQGGTDDPRNMQLLTVEQHKIKTARERSQVSQNNSNHIYQVKSPNYYSTSTAKPIKTNYTSPSYSSPVYNKPSNQRSNYNYSSSPTRTIYTGPRGGRYYINSNGNKTYVKR</sequence>
<dbReference type="Gene3D" id="1.10.30.50">
    <property type="match status" value="1"/>
</dbReference>
<feature type="region of interest" description="Disordered" evidence="1">
    <location>
        <begin position="136"/>
        <end position="173"/>
    </location>
</feature>
<feature type="region of interest" description="Disordered" evidence="1">
    <location>
        <begin position="101"/>
        <end position="120"/>
    </location>
</feature>
<organism evidence="3 4">
    <name type="scientific">Bizionia arctica</name>
    <dbReference type="NCBI Taxonomy" id="1495645"/>
    <lineage>
        <taxon>Bacteria</taxon>
        <taxon>Pseudomonadati</taxon>
        <taxon>Bacteroidota</taxon>
        <taxon>Flavobacteriia</taxon>
        <taxon>Flavobacteriales</taxon>
        <taxon>Flavobacteriaceae</taxon>
        <taxon>Bizionia</taxon>
    </lineage>
</organism>
<keyword evidence="4" id="KW-1185">Reference proteome</keyword>
<gene>
    <name evidence="3" type="ORF">GCM10010976_23620</name>
</gene>
<dbReference type="CDD" id="cd00085">
    <property type="entry name" value="HNHc"/>
    <property type="match status" value="1"/>
</dbReference>
<feature type="domain" description="HNH nuclease" evidence="2">
    <location>
        <begin position="53"/>
        <end position="98"/>
    </location>
</feature>
<dbReference type="InterPro" id="IPR014897">
    <property type="entry name" value="PBCV_basic_adap"/>
</dbReference>
<dbReference type="Proteomes" id="UP000625976">
    <property type="component" value="Unassembled WGS sequence"/>
</dbReference>
<dbReference type="AlphaFoldDB" id="A0A917LQL6"/>
<dbReference type="GO" id="GO:0004519">
    <property type="term" value="F:endonuclease activity"/>
    <property type="evidence" value="ECO:0007669"/>
    <property type="project" value="InterPro"/>
</dbReference>
<comment type="caution">
    <text evidence="3">The sequence shown here is derived from an EMBL/GenBank/DDBJ whole genome shotgun (WGS) entry which is preliminary data.</text>
</comment>
<dbReference type="RefSeq" id="WP_229736660.1">
    <property type="nucleotide sequence ID" value="NZ_BMFQ01000003.1"/>
</dbReference>
<evidence type="ECO:0000259" key="2">
    <source>
        <dbReference type="SMART" id="SM00507"/>
    </source>
</evidence>
<protein>
    <recommendedName>
        <fullName evidence="2">HNH nuclease domain-containing protein</fullName>
    </recommendedName>
</protein>
<evidence type="ECO:0000313" key="3">
    <source>
        <dbReference type="EMBL" id="GGG51745.1"/>
    </source>
</evidence>
<dbReference type="Pfam" id="PF08789">
    <property type="entry name" value="PBCV_basic_adap"/>
    <property type="match status" value="1"/>
</dbReference>
<dbReference type="GO" id="GO:0003676">
    <property type="term" value="F:nucleic acid binding"/>
    <property type="evidence" value="ECO:0007669"/>
    <property type="project" value="InterPro"/>
</dbReference>
<reference evidence="3" key="2">
    <citation type="submission" date="2020-09" db="EMBL/GenBank/DDBJ databases">
        <authorList>
            <person name="Sun Q."/>
            <person name="Zhou Y."/>
        </authorList>
    </citation>
    <scope>NUCLEOTIDE SEQUENCE</scope>
    <source>
        <strain evidence="3">CGMCC 1.12751</strain>
    </source>
</reference>
<evidence type="ECO:0000313" key="4">
    <source>
        <dbReference type="Proteomes" id="UP000625976"/>
    </source>
</evidence>
<evidence type="ECO:0000256" key="1">
    <source>
        <dbReference type="SAM" id="MobiDB-lite"/>
    </source>
</evidence>
<proteinExistence type="predicted"/>
<dbReference type="Pfam" id="PF01844">
    <property type="entry name" value="HNH"/>
    <property type="match status" value="1"/>
</dbReference>
<accession>A0A917LQL6</accession>
<dbReference type="SMART" id="SM00507">
    <property type="entry name" value="HNHc"/>
    <property type="match status" value="1"/>
</dbReference>
<dbReference type="InterPro" id="IPR002711">
    <property type="entry name" value="HNH"/>
</dbReference>
<reference evidence="3" key="1">
    <citation type="journal article" date="2014" name="Int. J. Syst. Evol. Microbiol.">
        <title>Complete genome sequence of Corynebacterium casei LMG S-19264T (=DSM 44701T), isolated from a smear-ripened cheese.</title>
        <authorList>
            <consortium name="US DOE Joint Genome Institute (JGI-PGF)"/>
            <person name="Walter F."/>
            <person name="Albersmeier A."/>
            <person name="Kalinowski J."/>
            <person name="Ruckert C."/>
        </authorList>
    </citation>
    <scope>NUCLEOTIDE SEQUENCE</scope>
    <source>
        <strain evidence="3">CGMCC 1.12751</strain>
    </source>
</reference>
<dbReference type="EMBL" id="BMFQ01000003">
    <property type="protein sequence ID" value="GGG51745.1"/>
    <property type="molecule type" value="Genomic_DNA"/>
</dbReference>
<dbReference type="GO" id="GO:0008270">
    <property type="term" value="F:zinc ion binding"/>
    <property type="evidence" value="ECO:0007669"/>
    <property type="project" value="InterPro"/>
</dbReference>
<feature type="compositionally biased region" description="Polar residues" evidence="1">
    <location>
        <begin position="136"/>
        <end position="154"/>
    </location>
</feature>